<keyword evidence="4 6" id="KW-0378">Hydrolase</keyword>
<feature type="transmembrane region" description="Helical" evidence="6">
    <location>
        <begin position="36"/>
        <end position="55"/>
    </location>
</feature>
<dbReference type="GO" id="GO:0004252">
    <property type="term" value="F:serine-type endopeptidase activity"/>
    <property type="evidence" value="ECO:0007669"/>
    <property type="project" value="InterPro"/>
</dbReference>
<comment type="catalytic activity">
    <reaction evidence="6">
        <text>Cleavage of hydrophobic, N-terminal signal or leader sequences from secreted and periplasmic proteins.</text>
        <dbReference type="EC" id="3.4.21.89"/>
    </reaction>
</comment>
<dbReference type="Pfam" id="PF10502">
    <property type="entry name" value="Peptidase_S26"/>
    <property type="match status" value="1"/>
</dbReference>
<feature type="active site" evidence="5">
    <location>
        <position position="244"/>
    </location>
</feature>
<evidence type="ECO:0000313" key="9">
    <source>
        <dbReference type="Proteomes" id="UP000067626"/>
    </source>
</evidence>
<evidence type="ECO:0000256" key="2">
    <source>
        <dbReference type="ARBA" id="ARBA00019232"/>
    </source>
</evidence>
<keyword evidence="6" id="KW-0812">Transmembrane</keyword>
<evidence type="ECO:0000256" key="6">
    <source>
        <dbReference type="RuleBase" id="RU362042"/>
    </source>
</evidence>
<organism evidence="8 9">
    <name type="scientific">Chondromyces crocatus</name>
    <dbReference type="NCBI Taxonomy" id="52"/>
    <lineage>
        <taxon>Bacteria</taxon>
        <taxon>Pseudomonadati</taxon>
        <taxon>Myxococcota</taxon>
        <taxon>Polyangia</taxon>
        <taxon>Polyangiales</taxon>
        <taxon>Polyangiaceae</taxon>
        <taxon>Chondromyces</taxon>
    </lineage>
</organism>
<evidence type="ECO:0000256" key="3">
    <source>
        <dbReference type="ARBA" id="ARBA00022670"/>
    </source>
</evidence>
<keyword evidence="3 6" id="KW-0645">Protease</keyword>
<dbReference type="InterPro" id="IPR019533">
    <property type="entry name" value="Peptidase_S26"/>
</dbReference>
<dbReference type="PATRIC" id="fig|52.7.peg.8406"/>
<comment type="similarity">
    <text evidence="1 6">Belongs to the peptidase S26 family.</text>
</comment>
<evidence type="ECO:0000256" key="5">
    <source>
        <dbReference type="PIRSR" id="PIRSR600223-1"/>
    </source>
</evidence>
<dbReference type="EC" id="3.4.21.89" evidence="6"/>
<feature type="active site" evidence="5">
    <location>
        <position position="189"/>
    </location>
</feature>
<dbReference type="AlphaFoldDB" id="A0A0K1ERE1"/>
<gene>
    <name evidence="8" type="ORF">CMC5_076430</name>
</gene>
<dbReference type="SUPFAM" id="SSF51306">
    <property type="entry name" value="LexA/Signal peptidase"/>
    <property type="match status" value="1"/>
</dbReference>
<dbReference type="GO" id="GO:0016020">
    <property type="term" value="C:membrane"/>
    <property type="evidence" value="ECO:0007669"/>
    <property type="project" value="UniProtKB-SubCell"/>
</dbReference>
<dbReference type="Proteomes" id="UP000067626">
    <property type="component" value="Chromosome"/>
</dbReference>
<sequence length="435" mass="48661">MWIVAVPLILAVANVWLLTPSSSGGGQPLRDFVAEQQIPVGIVLFTLFAMVLWRFRHDLPLASALGVGGRRDIPPKARARFEDAGALLEEAQRIVRTRRRDIERELTEGEREQLDQALKNLDRAMTSDRFDLGTFDAAHSRADKVVGEYLGRWRKGEMREYAESIGIAVAVALILRAFVVEAFKIPSGSMIPTLMVGDHIFVNKFTYGPLIPWTDHRLLSRLPPSRGDVMVFKFPENKEQDFIKRTIAIPGDTLEAINGRPILNGWLVPHCHVGPYRYEGRQAELYVEYLDEKSYFTLYDDNPDEQTCKVESDCNAGLVCRKGLCGVLQGPFKVGPTEAWVMGDNRNNSHDSRSWRAGLGAGVPFENMKGRAMFVWMSFEPGGGIAQDRLAVNVMGRPKLPGNLSDRDAAKLQSTLDQCLRERPSIADTTPPARR</sequence>
<dbReference type="InterPro" id="IPR000223">
    <property type="entry name" value="Pept_S26A_signal_pept_1"/>
</dbReference>
<keyword evidence="9" id="KW-1185">Reference proteome</keyword>
<dbReference type="KEGG" id="ccro:CMC5_076430"/>
<dbReference type="PRINTS" id="PR00727">
    <property type="entry name" value="LEADERPTASE"/>
</dbReference>
<evidence type="ECO:0000256" key="1">
    <source>
        <dbReference type="ARBA" id="ARBA00009370"/>
    </source>
</evidence>
<dbReference type="InterPro" id="IPR019756">
    <property type="entry name" value="Pept_S26A_signal_pept_1_Ser-AS"/>
</dbReference>
<dbReference type="PROSITE" id="PS00501">
    <property type="entry name" value="SPASE_I_1"/>
    <property type="match status" value="1"/>
</dbReference>
<dbReference type="PANTHER" id="PTHR43390">
    <property type="entry name" value="SIGNAL PEPTIDASE I"/>
    <property type="match status" value="1"/>
</dbReference>
<name>A0A0K1ERE1_CHOCO</name>
<dbReference type="STRING" id="52.CMC5_076430"/>
<dbReference type="InterPro" id="IPR036286">
    <property type="entry name" value="LexA/Signal_pep-like_sf"/>
</dbReference>
<keyword evidence="6" id="KW-0472">Membrane</keyword>
<feature type="transmembrane region" description="Helical" evidence="6">
    <location>
        <begin position="161"/>
        <end position="179"/>
    </location>
</feature>
<dbReference type="EMBL" id="CP012159">
    <property type="protein sequence ID" value="AKT43411.1"/>
    <property type="molecule type" value="Genomic_DNA"/>
</dbReference>
<evidence type="ECO:0000313" key="8">
    <source>
        <dbReference type="EMBL" id="AKT43411.1"/>
    </source>
</evidence>
<dbReference type="NCBIfam" id="TIGR02227">
    <property type="entry name" value="sigpep_I_bact"/>
    <property type="match status" value="1"/>
</dbReference>
<protein>
    <recommendedName>
        <fullName evidence="2 6">Signal peptidase I</fullName>
        <ecNumber evidence="6">3.4.21.89</ecNumber>
    </recommendedName>
</protein>
<comment type="caution">
    <text evidence="6">Lacks conserved residue(s) required for the propagation of feature annotation.</text>
</comment>
<accession>A0A0K1ERE1</accession>
<dbReference type="PANTHER" id="PTHR43390:SF1">
    <property type="entry name" value="CHLOROPLAST PROCESSING PEPTIDASE"/>
    <property type="match status" value="1"/>
</dbReference>
<dbReference type="GO" id="GO:0006465">
    <property type="term" value="P:signal peptide processing"/>
    <property type="evidence" value="ECO:0007669"/>
    <property type="project" value="InterPro"/>
</dbReference>
<feature type="domain" description="Peptidase S26" evidence="7">
    <location>
        <begin position="159"/>
        <end position="377"/>
    </location>
</feature>
<dbReference type="CDD" id="cd06530">
    <property type="entry name" value="S26_SPase_I"/>
    <property type="match status" value="1"/>
</dbReference>
<evidence type="ECO:0000256" key="4">
    <source>
        <dbReference type="ARBA" id="ARBA00022801"/>
    </source>
</evidence>
<reference evidence="8 9" key="1">
    <citation type="submission" date="2015-07" db="EMBL/GenBank/DDBJ databases">
        <title>Genome analysis of myxobacterium Chondromyces crocatus Cm c5 reveals a high potential for natural compound synthesis and the genetic basis for the loss of fruiting body formation.</title>
        <authorList>
            <person name="Zaburannyi N."/>
            <person name="Bunk B."/>
            <person name="Maier J."/>
            <person name="Overmann J."/>
            <person name="Mueller R."/>
        </authorList>
    </citation>
    <scope>NUCLEOTIDE SEQUENCE [LARGE SCALE GENOMIC DNA]</scope>
    <source>
        <strain evidence="8 9">Cm c5</strain>
    </source>
</reference>
<proteinExistence type="inferred from homology"/>
<dbReference type="Gene3D" id="2.10.109.10">
    <property type="entry name" value="Umud Fragment, subunit A"/>
    <property type="match status" value="1"/>
</dbReference>
<keyword evidence="6" id="KW-1133">Transmembrane helix</keyword>
<comment type="subcellular location">
    <subcellularLocation>
        <location evidence="6">Membrane</location>
        <topology evidence="6">Single-pass type II membrane protein</topology>
    </subcellularLocation>
</comment>
<evidence type="ECO:0000259" key="7">
    <source>
        <dbReference type="Pfam" id="PF10502"/>
    </source>
</evidence>
<dbReference type="GO" id="GO:0009003">
    <property type="term" value="F:signal peptidase activity"/>
    <property type="evidence" value="ECO:0007669"/>
    <property type="project" value="UniProtKB-EC"/>
</dbReference>